<dbReference type="EMBL" id="MU003701">
    <property type="protein sequence ID" value="KAF2809546.1"/>
    <property type="molecule type" value="Genomic_DNA"/>
</dbReference>
<dbReference type="AlphaFoldDB" id="A0A6A6YKZ6"/>
<keyword evidence="2" id="KW-1133">Transmembrane helix</keyword>
<reference evidence="4 6" key="1">
    <citation type="journal article" date="2020" name="Stud. Mycol.">
        <title>101 Dothideomycetes genomes: a test case for predicting lifestyles and emergence of pathogens.</title>
        <authorList>
            <person name="Haridas S."/>
            <person name="Albert R."/>
            <person name="Binder M."/>
            <person name="Bloem J."/>
            <person name="Labutti K."/>
            <person name="Salamov A."/>
            <person name="Andreopoulos B."/>
            <person name="Baker S."/>
            <person name="Barry K."/>
            <person name="Bills G."/>
            <person name="Bluhm B."/>
            <person name="Cannon C."/>
            <person name="Castanera R."/>
            <person name="Culley D."/>
            <person name="Daum C."/>
            <person name="Ezra D."/>
            <person name="Gonzalez J."/>
            <person name="Henrissat B."/>
            <person name="Kuo A."/>
            <person name="Liang C."/>
            <person name="Lipzen A."/>
            <person name="Lutzoni F."/>
            <person name="Magnuson J."/>
            <person name="Mondo S."/>
            <person name="Nolan M."/>
            <person name="Ohm R."/>
            <person name="Pangilinan J."/>
            <person name="Park H.-J."/>
            <person name="Ramirez L."/>
            <person name="Alfaro M."/>
            <person name="Sun H."/>
            <person name="Tritt A."/>
            <person name="Yoshinaga Y."/>
            <person name="Zwiers L.-H."/>
            <person name="Turgeon B."/>
            <person name="Goodwin S."/>
            <person name="Spatafora J."/>
            <person name="Crous P."/>
            <person name="Grigoriev I."/>
        </authorList>
    </citation>
    <scope>NUCLEOTIDE SEQUENCE</scope>
    <source>
        <strain evidence="4 6">CBS 304.34</strain>
    </source>
</reference>
<feature type="transmembrane region" description="Helical" evidence="2">
    <location>
        <begin position="49"/>
        <end position="68"/>
    </location>
</feature>
<evidence type="ECO:0000256" key="1">
    <source>
        <dbReference type="SAM" id="MobiDB-lite"/>
    </source>
</evidence>
<keyword evidence="2" id="KW-0812">Transmembrane</keyword>
<feature type="region of interest" description="Disordered" evidence="1">
    <location>
        <begin position="233"/>
        <end position="274"/>
    </location>
</feature>
<dbReference type="Proteomes" id="UP000504636">
    <property type="component" value="Unplaced"/>
</dbReference>
<proteinExistence type="predicted"/>
<dbReference type="OrthoDB" id="5327148at2759"/>
<dbReference type="RefSeq" id="XP_033576510.1">
    <property type="nucleotide sequence ID" value="XM_033714234.1"/>
</dbReference>
<sequence length="307" mass="33045">MALLSTKSLAGPGYIILNVIRALNIIALAAVVTGSFVMLVKTFVVSKFFFFDAVSHVITALTSMFLIVSECSLFRSFYARNWPLLSPAHGFVALGCAMIVLGLNILGNMNKEATSQDSLGLPFWRLVLASGILCLVIGFFNVVASYVFRDSSRGITARRVRSHGAVALTDAESAPSIGNGKSLSINTHTTGSSSSGTLHHIELTSPTNVKEPHRTFSPARTFRNARNSILPSYHSSSPLRVFHSSSNSTDTSPSKKSKRGSTGPRVPINISAPLNVNPQFAHLVRPDMAHHPSHRSPVDRSETGLGF</sequence>
<dbReference type="Pfam" id="PF24535">
    <property type="entry name" value="DUF7598"/>
    <property type="match status" value="1"/>
</dbReference>
<evidence type="ECO:0000256" key="2">
    <source>
        <dbReference type="SAM" id="Phobius"/>
    </source>
</evidence>
<keyword evidence="5" id="KW-1185">Reference proteome</keyword>
<keyword evidence="2" id="KW-0472">Membrane</keyword>
<name>A0A6A6YKZ6_9PEZI</name>
<feature type="transmembrane region" description="Helical" evidence="2">
    <location>
        <begin position="88"/>
        <end position="106"/>
    </location>
</feature>
<evidence type="ECO:0000313" key="6">
    <source>
        <dbReference type="RefSeq" id="XP_033576510.1"/>
    </source>
</evidence>
<feature type="region of interest" description="Disordered" evidence="1">
    <location>
        <begin position="173"/>
        <end position="199"/>
    </location>
</feature>
<dbReference type="InterPro" id="IPR056019">
    <property type="entry name" value="DUF7598"/>
</dbReference>
<organism evidence="4">
    <name type="scientific">Mytilinidion resinicola</name>
    <dbReference type="NCBI Taxonomy" id="574789"/>
    <lineage>
        <taxon>Eukaryota</taxon>
        <taxon>Fungi</taxon>
        <taxon>Dikarya</taxon>
        <taxon>Ascomycota</taxon>
        <taxon>Pezizomycotina</taxon>
        <taxon>Dothideomycetes</taxon>
        <taxon>Pleosporomycetidae</taxon>
        <taxon>Mytilinidiales</taxon>
        <taxon>Mytilinidiaceae</taxon>
        <taxon>Mytilinidion</taxon>
    </lineage>
</organism>
<reference evidence="6" key="2">
    <citation type="submission" date="2020-04" db="EMBL/GenBank/DDBJ databases">
        <authorList>
            <consortium name="NCBI Genome Project"/>
        </authorList>
    </citation>
    <scope>NUCLEOTIDE SEQUENCE</scope>
    <source>
        <strain evidence="6">CBS 304.34</strain>
    </source>
</reference>
<feature type="region of interest" description="Disordered" evidence="1">
    <location>
        <begin position="288"/>
        <end position="307"/>
    </location>
</feature>
<evidence type="ECO:0000313" key="5">
    <source>
        <dbReference type="Proteomes" id="UP000504636"/>
    </source>
</evidence>
<evidence type="ECO:0000313" key="4">
    <source>
        <dbReference type="EMBL" id="KAF2809546.1"/>
    </source>
</evidence>
<protein>
    <recommendedName>
        <fullName evidence="3">DUF7598 domain-containing protein</fullName>
    </recommendedName>
</protein>
<feature type="transmembrane region" description="Helical" evidence="2">
    <location>
        <begin position="15"/>
        <end position="37"/>
    </location>
</feature>
<feature type="compositionally biased region" description="Low complexity" evidence="1">
    <location>
        <begin position="244"/>
        <end position="254"/>
    </location>
</feature>
<feature type="transmembrane region" description="Helical" evidence="2">
    <location>
        <begin position="126"/>
        <end position="148"/>
    </location>
</feature>
<gene>
    <name evidence="4 6" type="ORF">BDZ99DRAFT_30668</name>
</gene>
<reference evidence="6" key="3">
    <citation type="submission" date="2025-04" db="UniProtKB">
        <authorList>
            <consortium name="RefSeq"/>
        </authorList>
    </citation>
    <scope>IDENTIFICATION</scope>
    <source>
        <strain evidence="6">CBS 304.34</strain>
    </source>
</reference>
<accession>A0A6A6YKZ6</accession>
<evidence type="ECO:0000259" key="3">
    <source>
        <dbReference type="Pfam" id="PF24535"/>
    </source>
</evidence>
<feature type="domain" description="DUF7598" evidence="3">
    <location>
        <begin position="13"/>
        <end position="147"/>
    </location>
</feature>
<feature type="compositionally biased region" description="Low complexity" evidence="1">
    <location>
        <begin position="187"/>
        <end position="198"/>
    </location>
</feature>
<dbReference type="GeneID" id="54455127"/>